<dbReference type="EMBL" id="NBNE01006164">
    <property type="protein sequence ID" value="OWZ02443.1"/>
    <property type="molecule type" value="Genomic_DNA"/>
</dbReference>
<reference evidence="2" key="1">
    <citation type="submission" date="2017-03" db="EMBL/GenBank/DDBJ databases">
        <title>Phytopthora megakarya and P. palmivora, two closely related causual agents of cacao black pod achieved similar genome size and gene model numbers by different mechanisms.</title>
        <authorList>
            <person name="Ali S."/>
            <person name="Shao J."/>
            <person name="Larry D.J."/>
            <person name="Kronmiller B."/>
            <person name="Shen D."/>
            <person name="Strem M.D."/>
            <person name="Melnick R.L."/>
            <person name="Guiltinan M.J."/>
            <person name="Tyler B.M."/>
            <person name="Meinhardt L.W."/>
            <person name="Bailey B.A."/>
        </authorList>
    </citation>
    <scope>NUCLEOTIDE SEQUENCE [LARGE SCALE GENOMIC DNA]</scope>
    <source>
        <strain evidence="2">zdho120</strain>
    </source>
</reference>
<accession>A0A225VAN2</accession>
<dbReference type="InterPro" id="IPR053164">
    <property type="entry name" value="IS1016-like_transposase"/>
</dbReference>
<dbReference type="OrthoDB" id="108710at2759"/>
<proteinExistence type="predicted"/>
<gene>
    <name evidence="1" type="ORF">PHMEG_00025992</name>
</gene>
<sequence>MPRETTRSHGFTTHNKTVSVMQRSDETLSLSQRFRCNRSNCRLERSWKKGSFFEGQGLMLTHAAKQDKSTIAIQMTKHSSRTLTDWYVFCRDICTRELLRCPLQIRGPGHVVEIDETSIKKKLKNNVGTRHPDYWIFGGVDRSTNL</sequence>
<dbReference type="AlphaFoldDB" id="A0A225VAN2"/>
<protein>
    <recommendedName>
        <fullName evidence="3">Transposase</fullName>
    </recommendedName>
</protein>
<dbReference type="PANTHER" id="PTHR47163">
    <property type="entry name" value="DDE_TNP_IS1595 DOMAIN-CONTAINING PROTEIN"/>
    <property type="match status" value="1"/>
</dbReference>
<organism evidence="1 2">
    <name type="scientific">Phytophthora megakarya</name>
    <dbReference type="NCBI Taxonomy" id="4795"/>
    <lineage>
        <taxon>Eukaryota</taxon>
        <taxon>Sar</taxon>
        <taxon>Stramenopiles</taxon>
        <taxon>Oomycota</taxon>
        <taxon>Peronosporomycetes</taxon>
        <taxon>Peronosporales</taxon>
        <taxon>Peronosporaceae</taxon>
        <taxon>Phytophthora</taxon>
    </lineage>
</organism>
<dbReference type="PANTHER" id="PTHR47163:SF2">
    <property type="entry name" value="SI:DKEY-17M8.2"/>
    <property type="match status" value="1"/>
</dbReference>
<keyword evidence="2" id="KW-1185">Reference proteome</keyword>
<dbReference type="Proteomes" id="UP000198211">
    <property type="component" value="Unassembled WGS sequence"/>
</dbReference>
<dbReference type="STRING" id="4795.A0A225VAN2"/>
<name>A0A225VAN2_9STRA</name>
<evidence type="ECO:0000313" key="2">
    <source>
        <dbReference type="Proteomes" id="UP000198211"/>
    </source>
</evidence>
<comment type="caution">
    <text evidence="1">The sequence shown here is derived from an EMBL/GenBank/DDBJ whole genome shotgun (WGS) entry which is preliminary data.</text>
</comment>
<evidence type="ECO:0008006" key="3">
    <source>
        <dbReference type="Google" id="ProtNLM"/>
    </source>
</evidence>
<evidence type="ECO:0000313" key="1">
    <source>
        <dbReference type="EMBL" id="OWZ02443.1"/>
    </source>
</evidence>